<dbReference type="Proteomes" id="UP000436694">
    <property type="component" value="Unassembled WGS sequence"/>
</dbReference>
<dbReference type="RefSeq" id="WP_153546592.1">
    <property type="nucleotide sequence ID" value="NZ_WIXK01000003.1"/>
</dbReference>
<dbReference type="InterPro" id="IPR023393">
    <property type="entry name" value="START-like_dom_sf"/>
</dbReference>
<organism evidence="1 2">
    <name type="scientific">Tritonibacter aquimaris</name>
    <dbReference type="NCBI Taxonomy" id="2663379"/>
    <lineage>
        <taxon>Bacteria</taxon>
        <taxon>Pseudomonadati</taxon>
        <taxon>Pseudomonadota</taxon>
        <taxon>Alphaproteobacteria</taxon>
        <taxon>Rhodobacterales</taxon>
        <taxon>Paracoccaceae</taxon>
        <taxon>Tritonibacter</taxon>
    </lineage>
</organism>
<dbReference type="Gene3D" id="3.30.530.20">
    <property type="match status" value="1"/>
</dbReference>
<accession>A0A844ARV0</accession>
<keyword evidence="2" id="KW-1185">Reference proteome</keyword>
<dbReference type="EMBL" id="WIXK01000003">
    <property type="protein sequence ID" value="MQY42437.1"/>
    <property type="molecule type" value="Genomic_DNA"/>
</dbReference>
<dbReference type="CDD" id="cd07812">
    <property type="entry name" value="SRPBCC"/>
    <property type="match status" value="1"/>
</dbReference>
<dbReference type="AlphaFoldDB" id="A0A844ARV0"/>
<dbReference type="InterPro" id="IPR019587">
    <property type="entry name" value="Polyketide_cyclase/dehydratase"/>
</dbReference>
<proteinExistence type="predicted"/>
<dbReference type="SUPFAM" id="SSF55961">
    <property type="entry name" value="Bet v1-like"/>
    <property type="match status" value="1"/>
</dbReference>
<protein>
    <submittedName>
        <fullName evidence="1">SRPBCC family protein</fullName>
    </submittedName>
</protein>
<sequence length="154" mass="17076">MKLKSSEDVDAPIEQVFRLLSDIDNLERLAARRGVDVIRASEGPIREGSSWKVNFRLRGKDRSVDMELQKLQPSNFISVNADGGGVSGVFAVELVALTPTCTRVRVSLDMAASSIPGRLLLQSLKLARSKVQQRFRDRMGKFAAVLEERLADYA</sequence>
<evidence type="ECO:0000313" key="2">
    <source>
        <dbReference type="Proteomes" id="UP000436694"/>
    </source>
</evidence>
<name>A0A844ARV0_9RHOB</name>
<comment type="caution">
    <text evidence="1">The sequence shown here is derived from an EMBL/GenBank/DDBJ whole genome shotgun (WGS) entry which is preliminary data.</text>
</comment>
<evidence type="ECO:0000313" key="1">
    <source>
        <dbReference type="EMBL" id="MQY42437.1"/>
    </source>
</evidence>
<dbReference type="Pfam" id="PF10604">
    <property type="entry name" value="Polyketide_cyc2"/>
    <property type="match status" value="1"/>
</dbReference>
<gene>
    <name evidence="1" type="ORF">GG681_07260</name>
</gene>
<reference evidence="1 2" key="1">
    <citation type="submission" date="2019-10" db="EMBL/GenBank/DDBJ databases">
        <title>Epibacterium sp. nov., isolated from seawater.</title>
        <authorList>
            <person name="Zhang X."/>
            <person name="Li N."/>
        </authorList>
    </citation>
    <scope>NUCLEOTIDE SEQUENCE [LARGE SCALE GENOMIC DNA]</scope>
    <source>
        <strain evidence="1 2">SM1969</strain>
    </source>
</reference>